<feature type="compositionally biased region" description="Basic residues" evidence="2">
    <location>
        <begin position="254"/>
        <end position="267"/>
    </location>
</feature>
<feature type="compositionally biased region" description="Low complexity" evidence="2">
    <location>
        <begin position="236"/>
        <end position="247"/>
    </location>
</feature>
<feature type="compositionally biased region" description="Basic residues" evidence="2">
    <location>
        <begin position="151"/>
        <end position="163"/>
    </location>
</feature>
<feature type="compositionally biased region" description="Basic and acidic residues" evidence="2">
    <location>
        <begin position="205"/>
        <end position="230"/>
    </location>
</feature>
<feature type="compositionally biased region" description="Polar residues" evidence="2">
    <location>
        <begin position="450"/>
        <end position="459"/>
    </location>
</feature>
<feature type="compositionally biased region" description="Basic and acidic residues" evidence="2">
    <location>
        <begin position="79"/>
        <end position="94"/>
    </location>
</feature>
<feature type="region of interest" description="Disordered" evidence="2">
    <location>
        <begin position="1"/>
        <end position="307"/>
    </location>
</feature>
<dbReference type="PROSITE" id="PS50102">
    <property type="entry name" value="RRM"/>
    <property type="match status" value="1"/>
</dbReference>
<evidence type="ECO:0000259" key="3">
    <source>
        <dbReference type="PROSITE" id="PS50102"/>
    </source>
</evidence>
<dbReference type="InterPro" id="IPR000504">
    <property type="entry name" value="RRM_dom"/>
</dbReference>
<dbReference type="EMBL" id="PEDP01000079">
    <property type="protein sequence ID" value="POS87722.1"/>
    <property type="molecule type" value="Genomic_DNA"/>
</dbReference>
<evidence type="ECO:0000256" key="2">
    <source>
        <dbReference type="SAM" id="MobiDB-lite"/>
    </source>
</evidence>
<dbReference type="Pfam" id="PF00076">
    <property type="entry name" value="RRM_1"/>
    <property type="match status" value="1"/>
</dbReference>
<feature type="compositionally biased region" description="Basic and acidic residues" evidence="2">
    <location>
        <begin position="429"/>
        <end position="440"/>
    </location>
</feature>
<keyword evidence="5" id="KW-1185">Reference proteome</keyword>
<dbReference type="PANTHER" id="PTHR48034">
    <property type="entry name" value="TRANSFORMER-2 SEX-DETERMINING PROTEIN-RELATED"/>
    <property type="match status" value="1"/>
</dbReference>
<feature type="domain" description="RRM" evidence="3">
    <location>
        <begin position="314"/>
        <end position="397"/>
    </location>
</feature>
<organism evidence="4 5">
    <name type="scientific">Erysiphe pulchra</name>
    <dbReference type="NCBI Taxonomy" id="225359"/>
    <lineage>
        <taxon>Eukaryota</taxon>
        <taxon>Fungi</taxon>
        <taxon>Dikarya</taxon>
        <taxon>Ascomycota</taxon>
        <taxon>Pezizomycotina</taxon>
        <taxon>Leotiomycetes</taxon>
        <taxon>Erysiphales</taxon>
        <taxon>Erysiphaceae</taxon>
        <taxon>Erysiphe</taxon>
    </lineage>
</organism>
<evidence type="ECO:0000313" key="4">
    <source>
        <dbReference type="EMBL" id="POS87722.1"/>
    </source>
</evidence>
<accession>A0A2S4Q0B3</accession>
<feature type="compositionally biased region" description="Basic and acidic residues" evidence="2">
    <location>
        <begin position="108"/>
        <end position="150"/>
    </location>
</feature>
<evidence type="ECO:0000313" key="5">
    <source>
        <dbReference type="Proteomes" id="UP000237438"/>
    </source>
</evidence>
<dbReference type="Proteomes" id="UP000237438">
    <property type="component" value="Unassembled WGS sequence"/>
</dbReference>
<gene>
    <name evidence="4" type="ORF">EPUL_000317</name>
</gene>
<feature type="compositionally biased region" description="Basic residues" evidence="2">
    <location>
        <begin position="95"/>
        <end position="106"/>
    </location>
</feature>
<feature type="compositionally biased region" description="Polar residues" evidence="2">
    <location>
        <begin position="276"/>
        <end position="286"/>
    </location>
</feature>
<dbReference type="SMART" id="SM00360">
    <property type="entry name" value="RRM"/>
    <property type="match status" value="1"/>
</dbReference>
<dbReference type="Gene3D" id="3.30.70.330">
    <property type="match status" value="1"/>
</dbReference>
<feature type="region of interest" description="Disordered" evidence="2">
    <location>
        <begin position="429"/>
        <end position="468"/>
    </location>
</feature>
<dbReference type="FunFam" id="3.30.70.330:FF:000376">
    <property type="entry name" value="Putative RNA binding protein"/>
    <property type="match status" value="1"/>
</dbReference>
<dbReference type="GO" id="GO:0003723">
    <property type="term" value="F:RNA binding"/>
    <property type="evidence" value="ECO:0007669"/>
    <property type="project" value="UniProtKB-UniRule"/>
</dbReference>
<dbReference type="AlphaFoldDB" id="A0A2S4Q0B3"/>
<dbReference type="OrthoDB" id="167718at2759"/>
<protein>
    <recommendedName>
        <fullName evidence="3">RRM domain-containing protein</fullName>
    </recommendedName>
</protein>
<comment type="caution">
    <text evidence="4">The sequence shown here is derived from an EMBL/GenBank/DDBJ whole genome shotgun (WGS) entry which is preliminary data.</text>
</comment>
<dbReference type="InterPro" id="IPR050441">
    <property type="entry name" value="RBM"/>
</dbReference>
<dbReference type="STRING" id="225359.A0A2S4Q0B3"/>
<sequence length="468" mass="52591">MGEKKKSRNNQTSRKERKAKKRAAEDQIPDIPTQEPALSSSVDDEEDLLDKKANTTELHVNKRKRSRADEEGADEEEDANGKNVDEEKSDEKKEKKAKQKNHRIRSQKISDEVDHNSELVKRDNDTRKEEEEKEVSVKDKEKKKEKGKKEHGTKKIPNLKHVIKNGEESSSVLDKESSAKKSKKERKPELKAAATTKPSDDDDDAHEKKSEVLVDKDDKVGTKTAGKETSNEDDTMTTTTTTTTTINTEDKKTSKTKKDKKQKKKKLQKEPGDGTPISTTDSSPSKTVVVVGKTSETLSEEKSSTNGTKSGARFIVFVGNLPYTATTASIMSHFSKLKPISVRHLTKKDDPSKSRGIAFVEFENYDTHKTALKIMHHSIFDDGQSEPRMINVELTAGGGGNTDDRKAKIKSKNERLNEQRIRRIEEEEKAKLKKEEEKAKLSKVPLSKAAESSSESNVHPSRRRMITT</sequence>
<name>A0A2S4Q0B3_9PEZI</name>
<proteinExistence type="predicted"/>
<dbReference type="InterPro" id="IPR034228">
    <property type="entry name" value="Nop6_RRM"/>
</dbReference>
<keyword evidence="1" id="KW-0694">RNA-binding</keyword>
<reference evidence="4 5" key="1">
    <citation type="submission" date="2017-10" db="EMBL/GenBank/DDBJ databases">
        <title>Development of genomic resources for the powdery mildew, Erysiphe pulchra.</title>
        <authorList>
            <person name="Wadl P.A."/>
            <person name="Mack B.M."/>
            <person name="Moore G."/>
            <person name="Beltz S.B."/>
        </authorList>
    </citation>
    <scope>NUCLEOTIDE SEQUENCE [LARGE SCALE GENOMIC DNA]</scope>
    <source>
        <strain evidence="4">Cflorida</strain>
    </source>
</reference>
<dbReference type="InterPro" id="IPR035979">
    <property type="entry name" value="RBD_domain_sf"/>
</dbReference>
<dbReference type="CDD" id="cd12400">
    <property type="entry name" value="RRM_Nop6"/>
    <property type="match status" value="1"/>
</dbReference>
<dbReference type="InterPro" id="IPR012677">
    <property type="entry name" value="Nucleotide-bd_a/b_plait_sf"/>
</dbReference>
<dbReference type="SUPFAM" id="SSF54928">
    <property type="entry name" value="RNA-binding domain, RBD"/>
    <property type="match status" value="1"/>
</dbReference>
<evidence type="ECO:0000256" key="1">
    <source>
        <dbReference type="PROSITE-ProRule" id="PRU00176"/>
    </source>
</evidence>